<dbReference type="SUPFAM" id="SSF56935">
    <property type="entry name" value="Porins"/>
    <property type="match status" value="1"/>
</dbReference>
<keyword evidence="4 7" id="KW-0812">Transmembrane</keyword>
<dbReference type="PROSITE" id="PS52016">
    <property type="entry name" value="TONB_DEPENDENT_REC_3"/>
    <property type="match status" value="1"/>
</dbReference>
<dbReference type="STRING" id="1004.SAMN05661012_05629"/>
<evidence type="ECO:0000313" key="13">
    <source>
        <dbReference type="Proteomes" id="UP001326715"/>
    </source>
</evidence>
<dbReference type="InterPro" id="IPR012910">
    <property type="entry name" value="Plug_dom"/>
</dbReference>
<evidence type="ECO:0000313" key="10">
    <source>
        <dbReference type="EMBL" id="SFW84934.1"/>
    </source>
</evidence>
<dbReference type="EMBL" id="CP140154">
    <property type="protein sequence ID" value="WQG88917.1"/>
    <property type="molecule type" value="Genomic_DNA"/>
</dbReference>
<sequence length="1056" mass="115774">MKKISRVSTPHFAGCCLFVAFSFIFSFSHAQTIIGTVTDEKGAKLPGVSIVMKGSSQGTTSDNTGRYSIRAPANATLVFSFMGFKKAEVMIGNRAVVDISMAADNQNLSEVIVTALGIKKQSRSLGYAATSVKPEELSVNRTSNVMNALQGKVAGVNISSLGTGPGGTSKIRIRGQSSISGQNNPLIVINGVPVDNTNFNDNTTGVKGGGVFSDGGDGLSSINPDDIENMTILKGAPASALYGSRAKDGVVMITTKTKGKTNGIGVSYNLNYSNDAPLDFTDYQQLYGQGENGKRPTAPNPTSGQWSFGEKFAPGMTQILFNNLTVPYVPQGSRIKEFYRHGQNIANTVAFESSSDKGGFRMSLNNTQNQGIMPNNTFNRKSMNLGFSYNLSAQFSIAGNVNYSREVNSNPPNIANQDNSIPTTLMAMSTSMPLSVLDENKYNAAGNEYNWSRFTNRTNPYWVLAEQFHNIKRDRIFGNVTLKYNLSSWLSVQGRFGQDYWSRDEDVNNFPTGQASRAAAPPGFVNGLYTQESRRFRETNLDFLFNANKKFGELEVNLNAGGNRMRKRTDINNVVVTDFITRGIYTVQNGRSKDPVYTRIEQGVNSLYSSVELGFHQTYYLNGTLRNDWFSTLSPENRSIIYPSLSGSYVFSEHLPKLGWLNFGKLRLGYAEVGSDGDVAPYSNQLFYLPNANFINNPNGQPVPVGTSAISNNVTGTTLPNAKLRPSRVAEVEAGLEMKLFDSRVNVDLAVYRKITSNQIVLVQISDASGYLNRPINSGKSRNHGFELVLNLVPVRSRNLSWEFTANTSYNITRVLSIITDKPGERITTATHVFNGETRHVVGKEIGQIAGYGYAYNEKGQQIFQSNGLPQRTADFILYGSALPKWVGGFLNTFNYKGFRLSVFIDYKLGNKMLSGTNFNAVRHGLHKMTLEGREGGVKGVGVDASGAPNNAVATVQTYWEHLRSQQIIAPVIFNGGYWKLRQVSLGYDLTKHIPARWPIKGAKLDLVANNVLLLKKWVDNIDPETFGFGSDNQLGLESPGLPTTRSLGLNLNIKL</sequence>
<dbReference type="NCBIfam" id="TIGR04056">
    <property type="entry name" value="OMP_RagA_SusC"/>
    <property type="match status" value="1"/>
</dbReference>
<dbReference type="RefSeq" id="WP_072364842.1">
    <property type="nucleotide sequence ID" value="NZ_CP139972.1"/>
</dbReference>
<keyword evidence="5 7" id="KW-0472">Membrane</keyword>
<comment type="similarity">
    <text evidence="7">Belongs to the TonB-dependent receptor family.</text>
</comment>
<dbReference type="OrthoDB" id="9768177at2"/>
<evidence type="ECO:0000313" key="11">
    <source>
        <dbReference type="EMBL" id="WQG88917.1"/>
    </source>
</evidence>
<dbReference type="SUPFAM" id="SSF49464">
    <property type="entry name" value="Carboxypeptidase regulatory domain-like"/>
    <property type="match status" value="1"/>
</dbReference>
<evidence type="ECO:0000256" key="1">
    <source>
        <dbReference type="ARBA" id="ARBA00004571"/>
    </source>
</evidence>
<proteinExistence type="inferred from homology"/>
<organism evidence="10 12">
    <name type="scientific">Chitinophaga sancti</name>
    <dbReference type="NCBI Taxonomy" id="1004"/>
    <lineage>
        <taxon>Bacteria</taxon>
        <taxon>Pseudomonadati</taxon>
        <taxon>Bacteroidota</taxon>
        <taxon>Chitinophagia</taxon>
        <taxon>Chitinophagales</taxon>
        <taxon>Chitinophagaceae</taxon>
        <taxon>Chitinophaga</taxon>
    </lineage>
</organism>
<name>A0A1K1SKW6_9BACT</name>
<dbReference type="Gene3D" id="2.60.40.1120">
    <property type="entry name" value="Carboxypeptidase-like, regulatory domain"/>
    <property type="match status" value="1"/>
</dbReference>
<evidence type="ECO:0000313" key="12">
    <source>
        <dbReference type="Proteomes" id="UP000183788"/>
    </source>
</evidence>
<dbReference type="InterPro" id="IPR037066">
    <property type="entry name" value="Plug_dom_sf"/>
</dbReference>
<feature type="chain" id="PRO_5012973080" evidence="8">
    <location>
        <begin position="31"/>
        <end position="1056"/>
    </location>
</feature>
<gene>
    <name evidence="10" type="ORF">SAMN05661012_05629</name>
    <name evidence="11" type="ORF">SR876_28715</name>
</gene>
<evidence type="ECO:0000256" key="3">
    <source>
        <dbReference type="ARBA" id="ARBA00022452"/>
    </source>
</evidence>
<dbReference type="InterPro" id="IPR039426">
    <property type="entry name" value="TonB-dep_rcpt-like"/>
</dbReference>
<dbReference type="AlphaFoldDB" id="A0A1K1SKW6"/>
<dbReference type="Gene3D" id="2.40.170.20">
    <property type="entry name" value="TonB-dependent receptor, beta-barrel domain"/>
    <property type="match status" value="1"/>
</dbReference>
<evidence type="ECO:0000256" key="7">
    <source>
        <dbReference type="PROSITE-ProRule" id="PRU01360"/>
    </source>
</evidence>
<dbReference type="InterPro" id="IPR023997">
    <property type="entry name" value="TonB-dep_OMP_SusC/RagA_CS"/>
</dbReference>
<dbReference type="GO" id="GO:0009279">
    <property type="term" value="C:cell outer membrane"/>
    <property type="evidence" value="ECO:0007669"/>
    <property type="project" value="UniProtKB-SubCell"/>
</dbReference>
<feature type="domain" description="TonB-dependent receptor plug" evidence="9">
    <location>
        <begin position="124"/>
        <end position="250"/>
    </location>
</feature>
<dbReference type="EMBL" id="FPIZ01000025">
    <property type="protein sequence ID" value="SFW84934.1"/>
    <property type="molecule type" value="Genomic_DNA"/>
</dbReference>
<dbReference type="Pfam" id="PF07715">
    <property type="entry name" value="Plug"/>
    <property type="match status" value="1"/>
</dbReference>
<reference evidence="10 12" key="1">
    <citation type="submission" date="2016-11" db="EMBL/GenBank/DDBJ databases">
        <authorList>
            <person name="Jaros S."/>
            <person name="Januszkiewicz K."/>
            <person name="Wedrychowicz H."/>
        </authorList>
    </citation>
    <scope>NUCLEOTIDE SEQUENCE [LARGE SCALE GENOMIC DNA]</scope>
    <source>
        <strain evidence="10 12">DSM 784</strain>
    </source>
</reference>
<keyword evidence="2 7" id="KW-0813">Transport</keyword>
<evidence type="ECO:0000256" key="6">
    <source>
        <dbReference type="ARBA" id="ARBA00023237"/>
    </source>
</evidence>
<dbReference type="Proteomes" id="UP000183788">
    <property type="component" value="Unassembled WGS sequence"/>
</dbReference>
<dbReference type="NCBIfam" id="TIGR04057">
    <property type="entry name" value="SusC_RagA_signa"/>
    <property type="match status" value="1"/>
</dbReference>
<dbReference type="Proteomes" id="UP001326715">
    <property type="component" value="Chromosome"/>
</dbReference>
<evidence type="ECO:0000256" key="5">
    <source>
        <dbReference type="ARBA" id="ARBA00023136"/>
    </source>
</evidence>
<dbReference type="InterPro" id="IPR023996">
    <property type="entry name" value="TonB-dep_OMP_SusC/RagA"/>
</dbReference>
<dbReference type="Pfam" id="PF13715">
    <property type="entry name" value="CarbopepD_reg_2"/>
    <property type="match status" value="1"/>
</dbReference>
<evidence type="ECO:0000256" key="8">
    <source>
        <dbReference type="SAM" id="SignalP"/>
    </source>
</evidence>
<evidence type="ECO:0000256" key="2">
    <source>
        <dbReference type="ARBA" id="ARBA00022448"/>
    </source>
</evidence>
<dbReference type="InterPro" id="IPR008969">
    <property type="entry name" value="CarboxyPept-like_regulatory"/>
</dbReference>
<keyword evidence="3 7" id="KW-1134">Transmembrane beta strand</keyword>
<keyword evidence="6 7" id="KW-0998">Cell outer membrane</keyword>
<keyword evidence="8" id="KW-0732">Signal</keyword>
<dbReference type="Gene3D" id="2.170.130.10">
    <property type="entry name" value="TonB-dependent receptor, plug domain"/>
    <property type="match status" value="1"/>
</dbReference>
<evidence type="ECO:0000259" key="9">
    <source>
        <dbReference type="Pfam" id="PF07715"/>
    </source>
</evidence>
<feature type="signal peptide" evidence="8">
    <location>
        <begin position="1"/>
        <end position="30"/>
    </location>
</feature>
<dbReference type="InterPro" id="IPR036942">
    <property type="entry name" value="Beta-barrel_TonB_sf"/>
</dbReference>
<protein>
    <submittedName>
        <fullName evidence="11">SusC/RagA family TonB-linked outer membrane protein</fullName>
    </submittedName>
    <submittedName>
        <fullName evidence="10">TonB-linked outer membrane protein, SusC/RagA family</fullName>
    </submittedName>
</protein>
<reference evidence="11 13" key="2">
    <citation type="submission" date="2023-11" db="EMBL/GenBank/DDBJ databases">
        <title>MicrobeMod: A computational toolkit for identifying prokaryotic methylation and restriction-modification with nanopore sequencing.</title>
        <authorList>
            <person name="Crits-Christoph A."/>
            <person name="Kang S.C."/>
            <person name="Lee H."/>
            <person name="Ostrov N."/>
        </authorList>
    </citation>
    <scope>NUCLEOTIDE SEQUENCE [LARGE SCALE GENOMIC DNA]</scope>
    <source>
        <strain evidence="11 13">ATCC 23090</strain>
    </source>
</reference>
<comment type="subcellular location">
    <subcellularLocation>
        <location evidence="1 7">Cell outer membrane</location>
        <topology evidence="1 7">Multi-pass membrane protein</topology>
    </subcellularLocation>
</comment>
<keyword evidence="13" id="KW-1185">Reference proteome</keyword>
<accession>A0A1K1SKW6</accession>
<evidence type="ECO:0000256" key="4">
    <source>
        <dbReference type="ARBA" id="ARBA00022692"/>
    </source>
</evidence>